<evidence type="ECO:0000313" key="1">
    <source>
        <dbReference type="EMBL" id="KAJ9077689.1"/>
    </source>
</evidence>
<keyword evidence="2" id="KW-1185">Reference proteome</keyword>
<dbReference type="Proteomes" id="UP001165960">
    <property type="component" value="Unassembled WGS sequence"/>
</dbReference>
<sequence length="170" mass="19135">MKINILFSAIACGIALCQADGRKYYGQVLQQLNLVRGIIEEQMDHAAARGADDVKRAESDLKHTIKCNYDIQVAPFEKDYSPDGVKDMKKYYFESLEQEVKILAQDKLYNLQRNAHPQAGSEANPPNRPTQATPARGYPSSRPTQTAPAKGVAKRRVQKYLVDTIYYTKP</sequence>
<evidence type="ECO:0000313" key="2">
    <source>
        <dbReference type="Proteomes" id="UP001165960"/>
    </source>
</evidence>
<gene>
    <name evidence="1" type="ORF">DSO57_1014311</name>
</gene>
<accession>A0ACC2TST6</accession>
<proteinExistence type="predicted"/>
<organism evidence="1 2">
    <name type="scientific">Entomophthora muscae</name>
    <dbReference type="NCBI Taxonomy" id="34485"/>
    <lineage>
        <taxon>Eukaryota</taxon>
        <taxon>Fungi</taxon>
        <taxon>Fungi incertae sedis</taxon>
        <taxon>Zoopagomycota</taxon>
        <taxon>Entomophthoromycotina</taxon>
        <taxon>Entomophthoromycetes</taxon>
        <taxon>Entomophthorales</taxon>
        <taxon>Entomophthoraceae</taxon>
        <taxon>Entomophthora</taxon>
    </lineage>
</organism>
<name>A0ACC2TST6_9FUNG</name>
<reference evidence="1" key="1">
    <citation type="submission" date="2022-04" db="EMBL/GenBank/DDBJ databases">
        <title>Genome of the entomopathogenic fungus Entomophthora muscae.</title>
        <authorList>
            <person name="Elya C."/>
            <person name="Lovett B.R."/>
            <person name="Lee E."/>
            <person name="Macias A.M."/>
            <person name="Hajek A.E."/>
            <person name="De Bivort B.L."/>
            <person name="Kasson M.T."/>
            <person name="De Fine Licht H.H."/>
            <person name="Stajich J.E."/>
        </authorList>
    </citation>
    <scope>NUCLEOTIDE SEQUENCE</scope>
    <source>
        <strain evidence="1">Berkeley</strain>
    </source>
</reference>
<comment type="caution">
    <text evidence="1">The sequence shown here is derived from an EMBL/GenBank/DDBJ whole genome shotgun (WGS) entry which is preliminary data.</text>
</comment>
<protein>
    <submittedName>
        <fullName evidence="1">Uncharacterized protein</fullName>
    </submittedName>
</protein>
<dbReference type="EMBL" id="QTSX02002184">
    <property type="protein sequence ID" value="KAJ9077689.1"/>
    <property type="molecule type" value="Genomic_DNA"/>
</dbReference>